<dbReference type="Gene3D" id="3.30.70.260">
    <property type="match status" value="1"/>
</dbReference>
<dbReference type="KEGG" id="hna:Hneap_1336"/>
<evidence type="ECO:0000256" key="13">
    <source>
        <dbReference type="ARBA" id="ARBA00023235"/>
    </source>
</evidence>
<evidence type="ECO:0000256" key="19">
    <source>
        <dbReference type="PIRSR" id="PIRSR001500-2"/>
    </source>
</evidence>
<evidence type="ECO:0000259" key="21">
    <source>
        <dbReference type="PROSITE" id="PS51168"/>
    </source>
</evidence>
<dbReference type="STRING" id="555778.Hneap_1336"/>
<dbReference type="InterPro" id="IPR002912">
    <property type="entry name" value="ACT_dom"/>
</dbReference>
<gene>
    <name evidence="24" type="ordered locus">Hneap_1336</name>
</gene>
<dbReference type="eggNOG" id="COG0077">
    <property type="taxonomic scope" value="Bacteria"/>
</dbReference>
<evidence type="ECO:0000256" key="5">
    <source>
        <dbReference type="ARBA" id="ARBA00004817"/>
    </source>
</evidence>
<dbReference type="Gene3D" id="1.20.59.10">
    <property type="entry name" value="Chorismate mutase"/>
    <property type="match status" value="1"/>
</dbReference>
<dbReference type="CDD" id="cd04905">
    <property type="entry name" value="ACT_CM-PDT"/>
    <property type="match status" value="1"/>
</dbReference>
<evidence type="ECO:0000256" key="15">
    <source>
        <dbReference type="ARBA" id="ARBA00023268"/>
    </source>
</evidence>
<dbReference type="Pfam" id="PF01817">
    <property type="entry name" value="CM_2"/>
    <property type="match status" value="1"/>
</dbReference>
<keyword evidence="14" id="KW-0456">Lyase</keyword>
<keyword evidence="15" id="KW-0511">Multifunctional enzyme</keyword>
<feature type="domain" description="Prephenate dehydratase" evidence="22">
    <location>
        <begin position="113"/>
        <end position="302"/>
    </location>
</feature>
<dbReference type="HOGENOM" id="CLU_035008_0_1_6"/>
<dbReference type="PROSITE" id="PS51171">
    <property type="entry name" value="PREPHENATE_DEHYDR_3"/>
    <property type="match status" value="1"/>
</dbReference>
<evidence type="ECO:0000256" key="9">
    <source>
        <dbReference type="ARBA" id="ARBA00022490"/>
    </source>
</evidence>
<dbReference type="SMART" id="SM00830">
    <property type="entry name" value="CM_2"/>
    <property type="match status" value="1"/>
</dbReference>
<keyword evidence="25" id="KW-1185">Reference proteome</keyword>
<evidence type="ECO:0000256" key="8">
    <source>
        <dbReference type="ARBA" id="ARBA00014401"/>
    </source>
</evidence>
<dbReference type="InterPro" id="IPR045865">
    <property type="entry name" value="ACT-like_dom_sf"/>
</dbReference>
<dbReference type="eggNOG" id="COG1605">
    <property type="taxonomic scope" value="Bacteria"/>
</dbReference>
<evidence type="ECO:0000256" key="14">
    <source>
        <dbReference type="ARBA" id="ARBA00023239"/>
    </source>
</evidence>
<dbReference type="EC" id="5.4.99.5" evidence="6"/>
<comment type="catalytic activity">
    <reaction evidence="18">
        <text>prephenate + H(+) = 3-phenylpyruvate + CO2 + H2O</text>
        <dbReference type="Rhea" id="RHEA:21648"/>
        <dbReference type="ChEBI" id="CHEBI:15377"/>
        <dbReference type="ChEBI" id="CHEBI:15378"/>
        <dbReference type="ChEBI" id="CHEBI:16526"/>
        <dbReference type="ChEBI" id="CHEBI:18005"/>
        <dbReference type="ChEBI" id="CHEBI:29934"/>
        <dbReference type="EC" id="4.2.1.51"/>
    </reaction>
</comment>
<dbReference type="PANTHER" id="PTHR21022:SF19">
    <property type="entry name" value="PREPHENATE DEHYDRATASE-RELATED"/>
    <property type="match status" value="1"/>
</dbReference>
<comment type="pathway">
    <text evidence="4">Amino-acid biosynthesis; L-phenylalanine biosynthesis; phenylpyruvate from prephenate: step 1/1.</text>
</comment>
<name>D0L0E7_HALNC</name>
<dbReference type="PIRSF" id="PIRSF001500">
    <property type="entry name" value="Chor_mut_pdt_Ppr"/>
    <property type="match status" value="1"/>
</dbReference>
<dbReference type="PROSITE" id="PS51671">
    <property type="entry name" value="ACT"/>
    <property type="match status" value="1"/>
</dbReference>
<evidence type="ECO:0000256" key="4">
    <source>
        <dbReference type="ARBA" id="ARBA00004741"/>
    </source>
</evidence>
<comment type="function">
    <text evidence="2">Catalyzes the Claisen rearrangement of chorismate to prephenate and the decarboxylation/dehydration of prephenate to phenylpyruvate.</text>
</comment>
<dbReference type="EC" id="4.2.1.51" evidence="7"/>
<evidence type="ECO:0000313" key="24">
    <source>
        <dbReference type="EMBL" id="ACX96170.1"/>
    </source>
</evidence>
<feature type="domain" description="Chorismate mutase" evidence="21">
    <location>
        <begin position="20"/>
        <end position="113"/>
    </location>
</feature>
<dbReference type="SUPFAM" id="SSF48600">
    <property type="entry name" value="Chorismate mutase II"/>
    <property type="match status" value="1"/>
</dbReference>
<dbReference type="GO" id="GO:0005737">
    <property type="term" value="C:cytoplasm"/>
    <property type="evidence" value="ECO:0007669"/>
    <property type="project" value="UniProtKB-SubCell"/>
</dbReference>
<feature type="domain" description="ACT" evidence="23">
    <location>
        <begin position="314"/>
        <end position="391"/>
    </location>
</feature>
<keyword evidence="10" id="KW-0028">Amino-acid biosynthesis</keyword>
<dbReference type="Proteomes" id="UP000009102">
    <property type="component" value="Chromosome"/>
</dbReference>
<evidence type="ECO:0000313" key="25">
    <source>
        <dbReference type="Proteomes" id="UP000009102"/>
    </source>
</evidence>
<dbReference type="GO" id="GO:0004106">
    <property type="term" value="F:chorismate mutase activity"/>
    <property type="evidence" value="ECO:0007669"/>
    <property type="project" value="UniProtKB-EC"/>
</dbReference>
<dbReference type="InterPro" id="IPR010957">
    <property type="entry name" value="G/b/e-P-prot_chorismate_mutase"/>
</dbReference>
<dbReference type="UniPathway" id="UPA00121">
    <property type="reaction ID" value="UER00345"/>
</dbReference>
<comment type="pathway">
    <text evidence="5">Metabolic intermediate biosynthesis; prephenate biosynthesis; prephenate from chorismate: step 1/1.</text>
</comment>
<dbReference type="EMBL" id="CP001801">
    <property type="protein sequence ID" value="ACX96170.1"/>
    <property type="molecule type" value="Genomic_DNA"/>
</dbReference>
<keyword evidence="11" id="KW-0057">Aromatic amino acid biosynthesis</keyword>
<sequence length="413" mass="44339">MTDALGEAGAGWSDRRSPDQPLPNTLAEVRQQIDSLDSELIALISKRARLAERVAEIKQLSNEPQTSFYRPEREAQVLSRVRERNPGPLSGDTMVWLFREIMSACLALEQPLSVACLGPSGTFSEQAALRAFGHGAHLVLEPGIPEVFRAVAAGSVDFGVVPVENSTEGSVSQTLDALAFGATGGALYGVWVPGEVRICGELSLKIDQQLMARQDARDVLPQRIVSHAQSLAQCREWLDVHYPGVERIAVQSNSEAARLAAESPSIMAIGPTLAAEQHGLDIVAANIQDSAFNTTRFVVIGRDTVPPSGADKTSLVLSVNNMPGALSRLLAPLAEAGIDVMRIESRPARERAWEYVFFIDFEGHADDERIRAALSKMQPFCSSLRVLGSYPRAVMSASSPNAAGGSTSGRVVS</sequence>
<dbReference type="UniPathway" id="UPA00120">
    <property type="reaction ID" value="UER00203"/>
</dbReference>
<dbReference type="PROSITE" id="PS51168">
    <property type="entry name" value="CHORISMATE_MUT_2"/>
    <property type="match status" value="1"/>
</dbReference>
<evidence type="ECO:0000256" key="16">
    <source>
        <dbReference type="ARBA" id="ARBA00031175"/>
    </source>
</evidence>
<dbReference type="NCBIfam" id="NF008865">
    <property type="entry name" value="PRK11898.1"/>
    <property type="match status" value="1"/>
</dbReference>
<dbReference type="GO" id="GO:0004664">
    <property type="term" value="F:prephenate dehydratase activity"/>
    <property type="evidence" value="ECO:0007669"/>
    <property type="project" value="UniProtKB-EC"/>
</dbReference>
<keyword evidence="12" id="KW-0584">Phenylalanine biosynthesis</keyword>
<dbReference type="Gene3D" id="3.40.190.10">
    <property type="entry name" value="Periplasmic binding protein-like II"/>
    <property type="match status" value="2"/>
</dbReference>
<evidence type="ECO:0000256" key="18">
    <source>
        <dbReference type="ARBA" id="ARBA00047848"/>
    </source>
</evidence>
<dbReference type="InterPro" id="IPR036979">
    <property type="entry name" value="CM_dom_sf"/>
</dbReference>
<comment type="subcellular location">
    <subcellularLocation>
        <location evidence="3">Cytoplasm</location>
    </subcellularLocation>
</comment>
<evidence type="ECO:0000259" key="23">
    <source>
        <dbReference type="PROSITE" id="PS51671"/>
    </source>
</evidence>
<keyword evidence="9" id="KW-0963">Cytoplasm</keyword>
<evidence type="ECO:0000259" key="22">
    <source>
        <dbReference type="PROSITE" id="PS51171"/>
    </source>
</evidence>
<dbReference type="Pfam" id="PF01842">
    <property type="entry name" value="ACT"/>
    <property type="match status" value="1"/>
</dbReference>
<protein>
    <recommendedName>
        <fullName evidence="8">Bifunctional chorismate mutase/prephenate dehydratase</fullName>
        <ecNumber evidence="7">4.2.1.51</ecNumber>
        <ecNumber evidence="6">5.4.99.5</ecNumber>
    </recommendedName>
    <alternativeName>
        <fullName evidence="17">Chorismate mutase-prephenate dehydratase</fullName>
    </alternativeName>
    <alternativeName>
        <fullName evidence="16">p-protein</fullName>
    </alternativeName>
</protein>
<dbReference type="SUPFAM" id="SSF55021">
    <property type="entry name" value="ACT-like"/>
    <property type="match status" value="1"/>
</dbReference>
<proteinExistence type="predicted"/>
<accession>D0L0E7</accession>
<dbReference type="CDD" id="cd13630">
    <property type="entry name" value="PBP2_PDT_1"/>
    <property type="match status" value="1"/>
</dbReference>
<evidence type="ECO:0000256" key="7">
    <source>
        <dbReference type="ARBA" id="ARBA00013147"/>
    </source>
</evidence>
<dbReference type="NCBIfam" id="TIGR01807">
    <property type="entry name" value="CM_P2"/>
    <property type="match status" value="1"/>
</dbReference>
<evidence type="ECO:0000256" key="17">
    <source>
        <dbReference type="ARBA" id="ARBA00031520"/>
    </source>
</evidence>
<evidence type="ECO:0000256" key="12">
    <source>
        <dbReference type="ARBA" id="ARBA00023222"/>
    </source>
</evidence>
<dbReference type="InterPro" id="IPR001086">
    <property type="entry name" value="Preph_deHydtase"/>
</dbReference>
<dbReference type="SUPFAM" id="SSF53850">
    <property type="entry name" value="Periplasmic binding protein-like II"/>
    <property type="match status" value="1"/>
</dbReference>
<reference evidence="24 25" key="1">
    <citation type="submission" date="2009-10" db="EMBL/GenBank/DDBJ databases">
        <title>Complete sequence of Halothiobacillus neapolitanus c2.</title>
        <authorList>
            <consortium name="US DOE Joint Genome Institute"/>
            <person name="Lucas S."/>
            <person name="Copeland A."/>
            <person name="Lapidus A."/>
            <person name="Glavina del Rio T."/>
            <person name="Tice H."/>
            <person name="Bruce D."/>
            <person name="Goodwin L."/>
            <person name="Pitluck S."/>
            <person name="Davenport K."/>
            <person name="Brettin T."/>
            <person name="Detter J.C."/>
            <person name="Han C."/>
            <person name="Tapia R."/>
            <person name="Larimer F."/>
            <person name="Land M."/>
            <person name="Hauser L."/>
            <person name="Kyrpides N."/>
            <person name="Mikhailova N."/>
            <person name="Kerfeld C."/>
            <person name="Cannon G."/>
            <person name="Heinhort S."/>
        </authorList>
    </citation>
    <scope>NUCLEOTIDE SEQUENCE [LARGE SCALE GENOMIC DNA]</scope>
    <source>
        <strain evidence="25">ATCC 23641 / c2</strain>
    </source>
</reference>
<comment type="catalytic activity">
    <reaction evidence="1">
        <text>chorismate = prephenate</text>
        <dbReference type="Rhea" id="RHEA:13897"/>
        <dbReference type="ChEBI" id="CHEBI:29748"/>
        <dbReference type="ChEBI" id="CHEBI:29934"/>
        <dbReference type="EC" id="5.4.99.5"/>
    </reaction>
</comment>
<dbReference type="FunFam" id="3.30.70.260:FF:000012">
    <property type="entry name" value="Prephenate dehydratase"/>
    <property type="match status" value="1"/>
</dbReference>
<keyword evidence="13" id="KW-0413">Isomerase</keyword>
<organism evidence="24 25">
    <name type="scientific">Halothiobacillus neapolitanus (strain ATCC 23641 / DSM 15147 / CIP 104769 / NCIMB 8539 / c2)</name>
    <name type="common">Thiobacillus neapolitanus</name>
    <dbReference type="NCBI Taxonomy" id="555778"/>
    <lineage>
        <taxon>Bacteria</taxon>
        <taxon>Pseudomonadati</taxon>
        <taxon>Pseudomonadota</taxon>
        <taxon>Gammaproteobacteria</taxon>
        <taxon>Chromatiales</taxon>
        <taxon>Halothiobacillaceae</taxon>
        <taxon>Halothiobacillus</taxon>
    </lineage>
</organism>
<evidence type="ECO:0000256" key="10">
    <source>
        <dbReference type="ARBA" id="ARBA00022605"/>
    </source>
</evidence>
<evidence type="ECO:0000256" key="20">
    <source>
        <dbReference type="SAM" id="MobiDB-lite"/>
    </source>
</evidence>
<feature type="site" description="Essential for prephenate dehydratase activity" evidence="19">
    <location>
        <position position="295"/>
    </location>
</feature>
<feature type="region of interest" description="Disordered" evidence="20">
    <location>
        <begin position="1"/>
        <end position="23"/>
    </location>
</feature>
<dbReference type="AlphaFoldDB" id="D0L0E7"/>
<dbReference type="PANTHER" id="PTHR21022">
    <property type="entry name" value="PREPHENATE DEHYDRATASE P PROTEIN"/>
    <property type="match status" value="1"/>
</dbReference>
<evidence type="ECO:0000256" key="2">
    <source>
        <dbReference type="ARBA" id="ARBA00002364"/>
    </source>
</evidence>
<dbReference type="GO" id="GO:0046417">
    <property type="term" value="P:chorismate metabolic process"/>
    <property type="evidence" value="ECO:0007669"/>
    <property type="project" value="InterPro"/>
</dbReference>
<dbReference type="Pfam" id="PF00800">
    <property type="entry name" value="PDT"/>
    <property type="match status" value="1"/>
</dbReference>
<evidence type="ECO:0000256" key="11">
    <source>
        <dbReference type="ARBA" id="ARBA00023141"/>
    </source>
</evidence>
<dbReference type="InterPro" id="IPR002701">
    <property type="entry name" value="CM_II_prokaryot"/>
</dbReference>
<dbReference type="InterPro" id="IPR036263">
    <property type="entry name" value="Chorismate_II_sf"/>
</dbReference>
<evidence type="ECO:0000256" key="1">
    <source>
        <dbReference type="ARBA" id="ARBA00000824"/>
    </source>
</evidence>
<dbReference type="InterPro" id="IPR008242">
    <property type="entry name" value="Chor_mutase/pphenate_deHydtase"/>
</dbReference>
<evidence type="ECO:0000256" key="6">
    <source>
        <dbReference type="ARBA" id="ARBA00012404"/>
    </source>
</evidence>
<dbReference type="GO" id="GO:0009094">
    <property type="term" value="P:L-phenylalanine biosynthetic process"/>
    <property type="evidence" value="ECO:0007669"/>
    <property type="project" value="UniProtKB-UniPathway"/>
</dbReference>
<evidence type="ECO:0000256" key="3">
    <source>
        <dbReference type="ARBA" id="ARBA00004496"/>
    </source>
</evidence>